<evidence type="ECO:0000256" key="5">
    <source>
        <dbReference type="ARBA" id="ARBA00023136"/>
    </source>
</evidence>
<reference evidence="8" key="1">
    <citation type="journal article" date="2019" name="Int. J. Syst. Evol. Microbiol.">
        <title>The Global Catalogue of Microorganisms (GCM) 10K type strain sequencing project: providing services to taxonomists for standard genome sequencing and annotation.</title>
        <authorList>
            <consortium name="The Broad Institute Genomics Platform"/>
            <consortium name="The Broad Institute Genome Sequencing Center for Infectious Disease"/>
            <person name="Wu L."/>
            <person name="Ma J."/>
        </authorList>
    </citation>
    <scope>NUCLEOTIDE SEQUENCE [LARGE SCALE GENOMIC DNA]</scope>
    <source>
        <strain evidence="8">CECT 7069</strain>
    </source>
</reference>
<comment type="similarity">
    <text evidence="2">Belongs to the autoinducer-2 exporter (AI-2E) (TC 2.A.86) family.</text>
</comment>
<proteinExistence type="inferred from homology"/>
<evidence type="ECO:0000313" key="8">
    <source>
        <dbReference type="Proteomes" id="UP001224644"/>
    </source>
</evidence>
<dbReference type="Pfam" id="PF01594">
    <property type="entry name" value="AI-2E_transport"/>
    <property type="match status" value="1"/>
</dbReference>
<keyword evidence="8" id="KW-1185">Reference proteome</keyword>
<evidence type="ECO:0000256" key="1">
    <source>
        <dbReference type="ARBA" id="ARBA00004141"/>
    </source>
</evidence>
<gene>
    <name evidence="7" type="ORF">QWZ12_06050</name>
</gene>
<organism evidence="7 8">
    <name type="scientific">Methylobacterium adhaesivum</name>
    <dbReference type="NCBI Taxonomy" id="333297"/>
    <lineage>
        <taxon>Bacteria</taxon>
        <taxon>Pseudomonadati</taxon>
        <taxon>Pseudomonadota</taxon>
        <taxon>Alphaproteobacteria</taxon>
        <taxon>Hyphomicrobiales</taxon>
        <taxon>Methylobacteriaceae</taxon>
        <taxon>Methylobacterium</taxon>
    </lineage>
</organism>
<dbReference type="RefSeq" id="WP_238221521.1">
    <property type="nucleotide sequence ID" value="NZ_BPQD01000001.1"/>
</dbReference>
<accession>A0ABT8BDV0</accession>
<protein>
    <submittedName>
        <fullName evidence="7">AI-2E family transporter</fullName>
    </submittedName>
</protein>
<feature type="transmembrane region" description="Helical" evidence="6">
    <location>
        <begin position="284"/>
        <end position="307"/>
    </location>
</feature>
<sequence>MRDTTRNKLLGVIAVILGIGALRASYSVTMPLAAAGVVIAAVWPVKTWMDRYLPSGLAYAATVATLAVVFAGFTVAVYFCAAQVVFAFERDWDRFNVLYVRLARWGELWGWPLDGQVAYGRLIGVARGLLQNVYATLAYLGFIALLVTFGLPEVPALRIKLRETFNREEQRKVLESVESIAGKTRQYLGISTLTSLLTGAATTLLAFAVGLDLALVWGVLNFLLNYVPVVGNLIGILPPSLYAFMQFQTVTAPVLVLVGLTVIQLVISNVVYPMLQGRSLSVSPLAIIVALSFWSWVWGIAGAILAVPLTSAIVIACEAFPSTQWVTRLLSEPEQRKGWLARRRRETARQPTLGEDHD</sequence>
<dbReference type="PANTHER" id="PTHR21716:SF64">
    <property type="entry name" value="AI-2 TRANSPORT PROTEIN TQSA"/>
    <property type="match status" value="1"/>
</dbReference>
<comment type="subcellular location">
    <subcellularLocation>
        <location evidence="1">Membrane</location>
        <topology evidence="1">Multi-pass membrane protein</topology>
    </subcellularLocation>
</comment>
<evidence type="ECO:0000256" key="2">
    <source>
        <dbReference type="ARBA" id="ARBA00009773"/>
    </source>
</evidence>
<name>A0ABT8BDV0_9HYPH</name>
<feature type="transmembrane region" description="Helical" evidence="6">
    <location>
        <begin position="129"/>
        <end position="151"/>
    </location>
</feature>
<evidence type="ECO:0000256" key="4">
    <source>
        <dbReference type="ARBA" id="ARBA00022989"/>
    </source>
</evidence>
<evidence type="ECO:0000256" key="6">
    <source>
        <dbReference type="SAM" id="Phobius"/>
    </source>
</evidence>
<dbReference type="EMBL" id="JAUFPX010000002">
    <property type="protein sequence ID" value="MDN3590176.1"/>
    <property type="molecule type" value="Genomic_DNA"/>
</dbReference>
<feature type="transmembrane region" description="Helical" evidence="6">
    <location>
        <begin position="250"/>
        <end position="272"/>
    </location>
</feature>
<keyword evidence="3 6" id="KW-0812">Transmembrane</keyword>
<feature type="transmembrane region" description="Helical" evidence="6">
    <location>
        <begin position="187"/>
        <end position="211"/>
    </location>
</feature>
<dbReference type="Proteomes" id="UP001224644">
    <property type="component" value="Unassembled WGS sequence"/>
</dbReference>
<comment type="caution">
    <text evidence="7">The sequence shown here is derived from an EMBL/GenBank/DDBJ whole genome shotgun (WGS) entry which is preliminary data.</text>
</comment>
<evidence type="ECO:0000256" key="3">
    <source>
        <dbReference type="ARBA" id="ARBA00022692"/>
    </source>
</evidence>
<evidence type="ECO:0000313" key="7">
    <source>
        <dbReference type="EMBL" id="MDN3590176.1"/>
    </source>
</evidence>
<dbReference type="PANTHER" id="PTHR21716">
    <property type="entry name" value="TRANSMEMBRANE PROTEIN"/>
    <property type="match status" value="1"/>
</dbReference>
<keyword evidence="5 6" id="KW-0472">Membrane</keyword>
<feature type="transmembrane region" description="Helical" evidence="6">
    <location>
        <begin position="223"/>
        <end position="244"/>
    </location>
</feature>
<dbReference type="InterPro" id="IPR002549">
    <property type="entry name" value="AI-2E-like"/>
</dbReference>
<keyword evidence="4 6" id="KW-1133">Transmembrane helix</keyword>
<feature type="transmembrane region" description="Helical" evidence="6">
    <location>
        <begin position="56"/>
        <end position="88"/>
    </location>
</feature>